<dbReference type="Gene3D" id="1.20.120.1850">
    <property type="entry name" value="Ebh helix bundles repeating unit (S and A modules)"/>
    <property type="match status" value="1"/>
</dbReference>
<accession>A0A2I1MAS0</accession>
<evidence type="ECO:0000313" key="3">
    <source>
        <dbReference type="EMBL" id="PKZ17236.1"/>
    </source>
</evidence>
<gene>
    <name evidence="3" type="ORF">CYJ34_00585</name>
</gene>
<evidence type="ECO:0000256" key="2">
    <source>
        <dbReference type="SAM" id="SignalP"/>
    </source>
</evidence>
<comment type="caution">
    <text evidence="3">The sequence shown here is derived from an EMBL/GenBank/DDBJ whole genome shotgun (WGS) entry which is preliminary data.</text>
</comment>
<sequence>MKLKKNMLKVALLLNIAVFGLSGQNSYANALDAEENVIENQNNEIESTQEVSSDQADPKQEENEYVEENIIENQNYNAQNTARNSQTLNRDPKIEDQIKQLQLAVDDEVNVVNSNAYYNYASQELKADYEAAIKNAKAVLARKDSASYEDLRNAMAMVNTAKQNISKQVNQQAQKENKKKQLNEAIKRNQTTIAAAKQLKTLMPNSSKKFEKQLNALMTKSETLIARANQMLKSL</sequence>
<feature type="signal peptide" evidence="2">
    <location>
        <begin position="1"/>
        <end position="30"/>
    </location>
</feature>
<name>A0A2I1MAS0_9FIRM</name>
<proteinExistence type="predicted"/>
<keyword evidence="2" id="KW-0732">Signal</keyword>
<reference evidence="3 4" key="1">
    <citation type="submission" date="2017-12" db="EMBL/GenBank/DDBJ databases">
        <title>Phylogenetic diversity of female urinary microbiome.</title>
        <authorList>
            <person name="Thomas-White K."/>
            <person name="Wolfe A.J."/>
        </authorList>
    </citation>
    <scope>NUCLEOTIDE SEQUENCE [LARGE SCALE GENOMIC DNA]</scope>
    <source>
        <strain evidence="3 4">UMB0119</strain>
    </source>
</reference>
<keyword evidence="4" id="KW-1185">Reference proteome</keyword>
<dbReference type="Proteomes" id="UP000234335">
    <property type="component" value="Unassembled WGS sequence"/>
</dbReference>
<feature type="coiled-coil region" evidence="1">
    <location>
        <begin position="165"/>
        <end position="199"/>
    </location>
</feature>
<dbReference type="RefSeq" id="WP_101539405.1">
    <property type="nucleotide sequence ID" value="NZ_PKGS01000001.1"/>
</dbReference>
<dbReference type="AlphaFoldDB" id="A0A2I1MAS0"/>
<evidence type="ECO:0000313" key="4">
    <source>
        <dbReference type="Proteomes" id="UP000234335"/>
    </source>
</evidence>
<feature type="coiled-coil region" evidence="1">
    <location>
        <begin position="24"/>
        <end position="51"/>
    </location>
</feature>
<feature type="chain" id="PRO_5014123926" evidence="2">
    <location>
        <begin position="31"/>
        <end position="235"/>
    </location>
</feature>
<organism evidence="3 4">
    <name type="scientific">Anaerococcus octavius</name>
    <dbReference type="NCBI Taxonomy" id="54007"/>
    <lineage>
        <taxon>Bacteria</taxon>
        <taxon>Bacillati</taxon>
        <taxon>Bacillota</taxon>
        <taxon>Tissierellia</taxon>
        <taxon>Tissierellales</taxon>
        <taxon>Peptoniphilaceae</taxon>
        <taxon>Anaerococcus</taxon>
    </lineage>
</organism>
<evidence type="ECO:0000256" key="1">
    <source>
        <dbReference type="SAM" id="Coils"/>
    </source>
</evidence>
<dbReference type="EMBL" id="PKGS01000001">
    <property type="protein sequence ID" value="PKZ17236.1"/>
    <property type="molecule type" value="Genomic_DNA"/>
</dbReference>
<protein>
    <submittedName>
        <fullName evidence="3">Uncharacterized protein</fullName>
    </submittedName>
</protein>
<keyword evidence="1" id="KW-0175">Coiled coil</keyword>